<evidence type="ECO:0000256" key="9">
    <source>
        <dbReference type="PIRNR" id="PIRNR038996"/>
    </source>
</evidence>
<dbReference type="InterPro" id="IPR029039">
    <property type="entry name" value="Flavoprotein-like_sf"/>
</dbReference>
<keyword evidence="6 9" id="KW-0285">Flavoprotein</keyword>
<keyword evidence="12" id="KW-1185">Reference proteome</keyword>
<dbReference type="GO" id="GO:0009055">
    <property type="term" value="F:electron transfer activity"/>
    <property type="evidence" value="ECO:0007669"/>
    <property type="project" value="UniProtKB-UniRule"/>
</dbReference>
<evidence type="ECO:0000256" key="7">
    <source>
        <dbReference type="ARBA" id="ARBA00022643"/>
    </source>
</evidence>
<dbReference type="PANTHER" id="PTHR42809">
    <property type="entry name" value="FLAVODOXIN 2"/>
    <property type="match status" value="1"/>
</dbReference>
<reference evidence="11" key="1">
    <citation type="submission" date="2020-09" db="EMBL/GenBank/DDBJ databases">
        <title>Iningainema tapete sp. nov. (Scytonemataceae, Cyanobacteria) from greenhouses in central Florida (USA) produces two types of nodularin with biosynthetic potential for microcystin-LR and anabaenopeptins.</title>
        <authorList>
            <person name="Berthold D.E."/>
            <person name="Lefler F.W."/>
            <person name="Huang I.-S."/>
            <person name="Abdulla H."/>
            <person name="Zimba P.V."/>
            <person name="Laughinghouse H.D. IV."/>
        </authorList>
    </citation>
    <scope>NUCLEOTIDE SEQUENCE</scope>
    <source>
        <strain evidence="11">BLCCT55</strain>
    </source>
</reference>
<dbReference type="NCBIfam" id="NF006738">
    <property type="entry name" value="PRK09267.1-4"/>
    <property type="match status" value="1"/>
</dbReference>
<keyword evidence="7 9" id="KW-0288">FMN</keyword>
<evidence type="ECO:0000256" key="6">
    <source>
        <dbReference type="ARBA" id="ARBA00022630"/>
    </source>
</evidence>
<dbReference type="SUPFAM" id="SSF52218">
    <property type="entry name" value="Flavoproteins"/>
    <property type="match status" value="1"/>
</dbReference>
<dbReference type="InterPro" id="IPR050619">
    <property type="entry name" value="Flavodoxin"/>
</dbReference>
<keyword evidence="8 9" id="KW-0249">Electron transport</keyword>
<dbReference type="GO" id="GO:0010181">
    <property type="term" value="F:FMN binding"/>
    <property type="evidence" value="ECO:0007669"/>
    <property type="project" value="UniProtKB-UniRule"/>
</dbReference>
<comment type="caution">
    <text evidence="11">The sequence shown here is derived from an EMBL/GenBank/DDBJ whole genome shotgun (WGS) entry which is preliminary data.</text>
</comment>
<evidence type="ECO:0000256" key="2">
    <source>
        <dbReference type="ARBA" id="ARBA00003297"/>
    </source>
</evidence>
<dbReference type="InterPro" id="IPR010086">
    <property type="entry name" value="Flavodoxin_lc"/>
</dbReference>
<comment type="similarity">
    <text evidence="3 9">Belongs to the flavodoxin family.</text>
</comment>
<evidence type="ECO:0000313" key="11">
    <source>
        <dbReference type="EMBL" id="MBD2772727.1"/>
    </source>
</evidence>
<feature type="domain" description="Flavodoxin-like" evidence="10">
    <location>
        <begin position="5"/>
        <end position="165"/>
    </location>
</feature>
<dbReference type="PROSITE" id="PS00201">
    <property type="entry name" value="FLAVODOXIN"/>
    <property type="match status" value="1"/>
</dbReference>
<protein>
    <recommendedName>
        <fullName evidence="4 9">Flavodoxin</fullName>
    </recommendedName>
</protein>
<accession>A0A8J7BWZ5</accession>
<evidence type="ECO:0000313" key="12">
    <source>
        <dbReference type="Proteomes" id="UP000629098"/>
    </source>
</evidence>
<evidence type="ECO:0000256" key="3">
    <source>
        <dbReference type="ARBA" id="ARBA00005267"/>
    </source>
</evidence>
<comment type="function">
    <text evidence="2 9">Low-potential electron donor to a number of redox enzymes.</text>
</comment>
<evidence type="ECO:0000256" key="4">
    <source>
        <dbReference type="ARBA" id="ARBA00017869"/>
    </source>
</evidence>
<gene>
    <name evidence="11" type="primary">fldA</name>
    <name evidence="11" type="ORF">ICL16_11760</name>
</gene>
<dbReference type="PROSITE" id="PS50902">
    <property type="entry name" value="FLAVODOXIN_LIKE"/>
    <property type="match status" value="1"/>
</dbReference>
<dbReference type="PANTHER" id="PTHR42809:SF1">
    <property type="entry name" value="FLAVODOXIN 1"/>
    <property type="match status" value="1"/>
</dbReference>
<name>A0A8J7BWZ5_9CYAN</name>
<proteinExistence type="inferred from homology"/>
<dbReference type="NCBIfam" id="TIGR01752">
    <property type="entry name" value="flav_long"/>
    <property type="match status" value="1"/>
</dbReference>
<dbReference type="NCBIfam" id="NF006736">
    <property type="entry name" value="PRK09267.1-2"/>
    <property type="match status" value="1"/>
</dbReference>
<dbReference type="InterPro" id="IPR008254">
    <property type="entry name" value="Flavodoxin/NO_synth"/>
</dbReference>
<sequence length="170" mass="19129">MSKKIGLFYGTQTGKTESIAETIRDLFGDGVVTLHDMSQTDKSEFDEYEYLIIGCPTWDVGELQSDWDSFFPELDSMNFSGKLVAYFGTGDQMGYADNFQDAIGILEEKITQKGGKTVGYWSTDGYEFSESRALRNGKFVGLAIDEDNQSDLTDERVKAWVTQLKKEFAL</sequence>
<dbReference type="EMBL" id="JACXAE010000043">
    <property type="protein sequence ID" value="MBD2772727.1"/>
    <property type="molecule type" value="Genomic_DNA"/>
</dbReference>
<dbReference type="Proteomes" id="UP000629098">
    <property type="component" value="Unassembled WGS sequence"/>
</dbReference>
<dbReference type="AlphaFoldDB" id="A0A8J7BWZ5"/>
<evidence type="ECO:0000259" key="10">
    <source>
        <dbReference type="PROSITE" id="PS50902"/>
    </source>
</evidence>
<evidence type="ECO:0000256" key="8">
    <source>
        <dbReference type="ARBA" id="ARBA00022982"/>
    </source>
</evidence>
<dbReference type="Pfam" id="PF00258">
    <property type="entry name" value="Flavodoxin_1"/>
    <property type="match status" value="1"/>
</dbReference>
<evidence type="ECO:0000256" key="5">
    <source>
        <dbReference type="ARBA" id="ARBA00022448"/>
    </source>
</evidence>
<dbReference type="InterPro" id="IPR001226">
    <property type="entry name" value="Flavodoxin_CS"/>
</dbReference>
<dbReference type="Gene3D" id="3.40.50.360">
    <property type="match status" value="1"/>
</dbReference>
<dbReference type="PIRSF" id="PIRSF038996">
    <property type="entry name" value="FldA"/>
    <property type="match status" value="1"/>
</dbReference>
<keyword evidence="5 9" id="KW-0813">Transport</keyword>
<dbReference type="NCBIfam" id="NF006739">
    <property type="entry name" value="PRK09267.1-5"/>
    <property type="match status" value="1"/>
</dbReference>
<comment type="cofactor">
    <cofactor evidence="1 9">
        <name>FMN</name>
        <dbReference type="ChEBI" id="CHEBI:58210"/>
    </cofactor>
</comment>
<organism evidence="11 12">
    <name type="scientific">Iningainema tapete BLCC-T55</name>
    <dbReference type="NCBI Taxonomy" id="2748662"/>
    <lineage>
        <taxon>Bacteria</taxon>
        <taxon>Bacillati</taxon>
        <taxon>Cyanobacteriota</taxon>
        <taxon>Cyanophyceae</taxon>
        <taxon>Nostocales</taxon>
        <taxon>Scytonemataceae</taxon>
        <taxon>Iningainema tapete</taxon>
    </lineage>
</organism>
<dbReference type="RefSeq" id="WP_190827669.1">
    <property type="nucleotide sequence ID" value="NZ_CAWPPI010000043.1"/>
</dbReference>
<evidence type="ECO:0000256" key="1">
    <source>
        <dbReference type="ARBA" id="ARBA00001917"/>
    </source>
</evidence>